<sequence length="821" mass="91302">MSVTTAAGGLLLVIVQVIQGHSDYAVSYTSTEVCALRGSTVDLSCTYTYPLTGNDRGATVVESFWFIKKSNGVYVDVRSDPDYSDRVEYACENNNKCTLRIKDLRDSDASQYMFRFITNQPGEAFNASPGVTLSVADLQVQVSTLAIYSSMIVTELACQSSCRLPDHLTYIWYKNQQKKKEGESYSDRLNQTDSVSCAVKGHERISTPSVLMWSQRGYAVNFATPVICAFRGSTVDISCTYTYPHTVYDHARRVYHDTTVMDSFWFIHNRTQVDLRSVPDSSSRVEYLCGNNKCTLRIKDLRESDATRYKFKFITNQPEGSFTSLSGVTLSVADPQLQLRVRRSVSQDCAWTELTCHSSCPLSESVSYVWYNNGERVGEGTKYLLFEYFRPTDSYHCAIRGRKRIRSPSMSYPSDAPQTPSVSASPSGEIAEGHSLTLACTSAAKPAANYTWYKKNRDTLQFLTKEKRFLFRSIKSSDSGQYQCTAENYLGRNTANITISVKYTPRRPSVSVSPSGEIMEGSSVSLACSSDANPAAIHTWFKENRNGQHRVVREGTPFVFRSIQSSDSGQYHCRAQNKLGWSSHNISIAVSYAPRPPSVSVSPSGEIVEGSSVNLTCSTDANPAATCVWYKNQRLIKGAERSHFLSPVTSNDRGMYECKCENKHGCNFTSNFLNVHYAPKPPSVAASPSGELVKGSSVTLTCSTDANPAATYTWHKENSSSVKASGHTFTISDITAEHGGNYYCQVQNRYGHSNTSLKLFFAPVKSPYVNVNIIRPTLLIPLLVPVLVVTLYLRMKKSRSLKTEANEIVEMMEVRDDCSVY</sequence>
<feature type="domain" description="Ig-like" evidence="8">
    <location>
        <begin position="420"/>
        <end position="500"/>
    </location>
</feature>
<dbReference type="Pfam" id="PF13927">
    <property type="entry name" value="Ig_3"/>
    <property type="match status" value="3"/>
</dbReference>
<feature type="domain" description="Ig-like" evidence="8">
    <location>
        <begin position="335"/>
        <end position="411"/>
    </location>
</feature>
<dbReference type="PANTHER" id="PTHR46013">
    <property type="entry name" value="VASCULAR CELL ADHESION MOLECULE 1"/>
    <property type="match status" value="1"/>
</dbReference>
<proteinExistence type="predicted"/>
<keyword evidence="9" id="KW-0675">Receptor</keyword>
<evidence type="ECO:0000256" key="1">
    <source>
        <dbReference type="ARBA" id="ARBA00040106"/>
    </source>
</evidence>
<reference evidence="9 10" key="1">
    <citation type="journal article" date="2021" name="Sci. Rep.">
        <title>Chromosome anchoring in Senegalese sole (Solea senegalensis) reveals sex-associated markers and genome rearrangements in flatfish.</title>
        <authorList>
            <person name="Guerrero-Cozar I."/>
            <person name="Gomez-Garrido J."/>
            <person name="Berbel C."/>
            <person name="Martinez-Blanch J.F."/>
            <person name="Alioto T."/>
            <person name="Claros M.G."/>
            <person name="Gagnaire P.A."/>
            <person name="Manchado M."/>
        </authorList>
    </citation>
    <scope>NUCLEOTIDE SEQUENCE [LARGE SCALE GENOMIC DNA]</scope>
    <source>
        <strain evidence="9">Sse05_10M</strain>
    </source>
</reference>
<evidence type="ECO:0000256" key="4">
    <source>
        <dbReference type="ARBA" id="ARBA00046458"/>
    </source>
</evidence>
<dbReference type="Proteomes" id="UP000693946">
    <property type="component" value="Linkage Group LG19"/>
</dbReference>
<dbReference type="InterPro" id="IPR007110">
    <property type="entry name" value="Ig-like_dom"/>
</dbReference>
<keyword evidence="7" id="KW-0732">Signal</keyword>
<name>A0AAV6RFS6_SOLSE</name>
<evidence type="ECO:0000259" key="8">
    <source>
        <dbReference type="PROSITE" id="PS50835"/>
    </source>
</evidence>
<comment type="function">
    <text evidence="3">Most highly expressed siglec (sialic acid-binding immunoglobulin-like lectin) on B-cells that plays a role in various aspects of B-cell biology including differentiation, antigen presentation, and trafficking to bone marrow. Binds to alpha 2,6-linked sialic acid residues of surface molecules such as CD22 itself, CD45 and IgM in a cis configuration. Can also bind to ligands on other cells as an adhesion molecule in a trans configuration. Acts as an inhibitory coreceptor on the surface of B-cells and inhibits B-cell receptor induced signaling, characterized by inhibition of the calcium mobilization and cellular activation. Mechanistically, the immunoreceptor tyrosine-based inhibitory motif domain is phosphorylated by the Src kinase LYN, which in turn leads to the recruitment of the protein tyrosine phosphatase 1/PTPN6, leading to the negative regulation of BCR signaling. If this negative signaling from is of sufficient strength, apoptosis of the B-cell can be induced.</text>
</comment>
<keyword evidence="6" id="KW-0812">Transmembrane</keyword>
<dbReference type="AlphaFoldDB" id="A0AAV6RFS6"/>
<dbReference type="Pfam" id="PF13895">
    <property type="entry name" value="Ig_2"/>
    <property type="match status" value="1"/>
</dbReference>
<accession>A0AAV6RFS6</accession>
<organism evidence="9 10">
    <name type="scientific">Solea senegalensis</name>
    <name type="common">Senegalese sole</name>
    <dbReference type="NCBI Taxonomy" id="28829"/>
    <lineage>
        <taxon>Eukaryota</taxon>
        <taxon>Metazoa</taxon>
        <taxon>Chordata</taxon>
        <taxon>Craniata</taxon>
        <taxon>Vertebrata</taxon>
        <taxon>Euteleostomi</taxon>
        <taxon>Actinopterygii</taxon>
        <taxon>Neopterygii</taxon>
        <taxon>Teleostei</taxon>
        <taxon>Neoteleostei</taxon>
        <taxon>Acanthomorphata</taxon>
        <taxon>Carangaria</taxon>
        <taxon>Pleuronectiformes</taxon>
        <taxon>Pleuronectoidei</taxon>
        <taxon>Soleidae</taxon>
        <taxon>Solea</taxon>
    </lineage>
</organism>
<dbReference type="InterPro" id="IPR056386">
    <property type="entry name" value="Ig_CD22"/>
</dbReference>
<keyword evidence="6" id="KW-0472">Membrane</keyword>
<evidence type="ECO:0000256" key="6">
    <source>
        <dbReference type="SAM" id="Phobius"/>
    </source>
</evidence>
<feature type="chain" id="PRO_5043630468" description="B-cell receptor CD22" evidence="7">
    <location>
        <begin position="21"/>
        <end position="821"/>
    </location>
</feature>
<feature type="compositionally biased region" description="Polar residues" evidence="5">
    <location>
        <begin position="408"/>
        <end position="426"/>
    </location>
</feature>
<protein>
    <recommendedName>
        <fullName evidence="1">B-cell receptor CD22</fullName>
    </recommendedName>
    <alternativeName>
        <fullName evidence="2">Sialic acid-binding Ig-like lectin 2</fullName>
    </alternativeName>
</protein>
<feature type="domain" description="Ig-like" evidence="8">
    <location>
        <begin position="682"/>
        <end position="760"/>
    </location>
</feature>
<comment type="caution">
    <text evidence="9">The sequence shown here is derived from an EMBL/GenBank/DDBJ whole genome shotgun (WGS) entry which is preliminary data.</text>
</comment>
<evidence type="ECO:0000256" key="2">
    <source>
        <dbReference type="ARBA" id="ARBA00041781"/>
    </source>
</evidence>
<evidence type="ECO:0000313" key="9">
    <source>
        <dbReference type="EMBL" id="KAG7504261.1"/>
    </source>
</evidence>
<feature type="domain" description="Ig-like" evidence="8">
    <location>
        <begin position="597"/>
        <end position="674"/>
    </location>
</feature>
<dbReference type="SMART" id="SM00408">
    <property type="entry name" value="IGc2"/>
    <property type="match status" value="4"/>
</dbReference>
<feature type="transmembrane region" description="Helical" evidence="6">
    <location>
        <begin position="773"/>
        <end position="793"/>
    </location>
</feature>
<gene>
    <name evidence="9" type="ORF">JOB18_004699</name>
</gene>
<feature type="domain" description="Ig-like" evidence="8">
    <location>
        <begin position="129"/>
        <end position="207"/>
    </location>
</feature>
<dbReference type="EMBL" id="JAGKHQ010000011">
    <property type="protein sequence ID" value="KAG7504261.1"/>
    <property type="molecule type" value="Genomic_DNA"/>
</dbReference>
<dbReference type="CDD" id="cd00096">
    <property type="entry name" value="Ig"/>
    <property type="match status" value="1"/>
</dbReference>
<evidence type="ECO:0000256" key="5">
    <source>
        <dbReference type="SAM" id="MobiDB-lite"/>
    </source>
</evidence>
<evidence type="ECO:0000256" key="3">
    <source>
        <dbReference type="ARBA" id="ARBA00045430"/>
    </source>
</evidence>
<evidence type="ECO:0000313" key="10">
    <source>
        <dbReference type="Proteomes" id="UP000693946"/>
    </source>
</evidence>
<dbReference type="SMART" id="SM00409">
    <property type="entry name" value="IG"/>
    <property type="match status" value="6"/>
</dbReference>
<dbReference type="Pfam" id="PF24518">
    <property type="entry name" value="Ig_CD22"/>
    <property type="match status" value="1"/>
</dbReference>
<feature type="signal peptide" evidence="7">
    <location>
        <begin position="1"/>
        <end position="20"/>
    </location>
</feature>
<dbReference type="InterPro" id="IPR003598">
    <property type="entry name" value="Ig_sub2"/>
</dbReference>
<dbReference type="PROSITE" id="PS50835">
    <property type="entry name" value="IG_LIKE"/>
    <property type="match status" value="6"/>
</dbReference>
<dbReference type="InterPro" id="IPR003599">
    <property type="entry name" value="Ig_sub"/>
</dbReference>
<feature type="region of interest" description="Disordered" evidence="5">
    <location>
        <begin position="408"/>
        <end position="428"/>
    </location>
</feature>
<keyword evidence="6" id="KW-1133">Transmembrane helix</keyword>
<feature type="domain" description="Ig-like" evidence="8">
    <location>
        <begin position="508"/>
        <end position="591"/>
    </location>
</feature>
<keyword evidence="10" id="KW-1185">Reference proteome</keyword>
<comment type="subunit">
    <text evidence="4">Predominantly monomer of isoform CD22-beta. Also found as heterodimer of isoform CD22-beta and a shorter isoform. Interacts with PTPN6/SHP-1, LYN, SYK, PIK3R1/PIK3R2 and PLCG1 upon phosphorylation. Interacts with GRB2, INPP5D and SHC1 upon phosphorylation. May form a complex with INPP5D/SHIP, GRB2 and SHC1.</text>
</comment>
<dbReference type="PANTHER" id="PTHR46013:SF4">
    <property type="entry name" value="B-CELL RECEPTOR CD22-RELATED"/>
    <property type="match status" value="1"/>
</dbReference>
<evidence type="ECO:0000256" key="7">
    <source>
        <dbReference type="SAM" id="SignalP"/>
    </source>
</evidence>